<organism evidence="2 3">
    <name type="scientific">Kushneria aurantia</name>
    <dbReference type="NCBI Taxonomy" id="504092"/>
    <lineage>
        <taxon>Bacteria</taxon>
        <taxon>Pseudomonadati</taxon>
        <taxon>Pseudomonadota</taxon>
        <taxon>Gammaproteobacteria</taxon>
        <taxon>Oceanospirillales</taxon>
        <taxon>Halomonadaceae</taxon>
        <taxon>Kushneria</taxon>
    </lineage>
</organism>
<dbReference type="Gene3D" id="1.20.5.300">
    <property type="match status" value="1"/>
</dbReference>
<gene>
    <name evidence="2" type="ORF">ACFFHW_12595</name>
</gene>
<dbReference type="PANTHER" id="PTHR36508:SF1">
    <property type="entry name" value="PROTEIN SLYX"/>
    <property type="match status" value="1"/>
</dbReference>
<sequence>MESPPQRDDSNTTIDTTLERVLARVDDLESRLAWQENWLERLDQTLIHQSATIERLERRCQLMATRLGEHRSALEALGGEPEGSDERPPHY</sequence>
<feature type="region of interest" description="Disordered" evidence="1">
    <location>
        <begin position="71"/>
        <end position="91"/>
    </location>
</feature>
<dbReference type="InterPro" id="IPR007236">
    <property type="entry name" value="SlyX"/>
</dbReference>
<dbReference type="RefSeq" id="WP_019950659.1">
    <property type="nucleotide sequence ID" value="NZ_JBHLVX010000050.1"/>
</dbReference>
<accession>A0ABV6G5L7</accession>
<dbReference type="Pfam" id="PF04102">
    <property type="entry name" value="SlyX"/>
    <property type="match status" value="1"/>
</dbReference>
<name>A0ABV6G5L7_9GAMM</name>
<evidence type="ECO:0000313" key="3">
    <source>
        <dbReference type="Proteomes" id="UP001589814"/>
    </source>
</evidence>
<protein>
    <submittedName>
        <fullName evidence="2">SlyX family protein</fullName>
    </submittedName>
</protein>
<keyword evidence="3" id="KW-1185">Reference proteome</keyword>
<dbReference type="Proteomes" id="UP001589814">
    <property type="component" value="Unassembled WGS sequence"/>
</dbReference>
<dbReference type="EMBL" id="JBHLVX010000050">
    <property type="protein sequence ID" value="MFC0268810.1"/>
    <property type="molecule type" value="Genomic_DNA"/>
</dbReference>
<comment type="caution">
    <text evidence="2">The sequence shown here is derived from an EMBL/GenBank/DDBJ whole genome shotgun (WGS) entry which is preliminary data.</text>
</comment>
<reference evidence="2 3" key="1">
    <citation type="submission" date="2024-09" db="EMBL/GenBank/DDBJ databases">
        <authorList>
            <person name="Sun Q."/>
            <person name="Mori K."/>
        </authorList>
    </citation>
    <scope>NUCLEOTIDE SEQUENCE [LARGE SCALE GENOMIC DNA]</scope>
    <source>
        <strain evidence="2 3">CCM 7415</strain>
    </source>
</reference>
<evidence type="ECO:0000256" key="1">
    <source>
        <dbReference type="SAM" id="MobiDB-lite"/>
    </source>
</evidence>
<proteinExistence type="predicted"/>
<dbReference type="PANTHER" id="PTHR36508">
    <property type="entry name" value="PROTEIN SLYX"/>
    <property type="match status" value="1"/>
</dbReference>
<evidence type="ECO:0000313" key="2">
    <source>
        <dbReference type="EMBL" id="MFC0268810.1"/>
    </source>
</evidence>